<keyword evidence="1" id="KW-0479">Metal-binding</keyword>
<name>A0A5B1CFJ4_9BACT</name>
<dbReference type="AlphaFoldDB" id="A0A5B1CFJ4"/>
<dbReference type="EC" id="2.5.1.10" evidence="4"/>
<keyword evidence="3 4" id="KW-0808">Transferase</keyword>
<dbReference type="Proteomes" id="UP000322699">
    <property type="component" value="Unassembled WGS sequence"/>
</dbReference>
<evidence type="ECO:0000313" key="4">
    <source>
        <dbReference type="EMBL" id="KAA1258685.1"/>
    </source>
</evidence>
<dbReference type="Gene3D" id="1.10.600.10">
    <property type="entry name" value="Farnesyl Diphosphate Synthase"/>
    <property type="match status" value="1"/>
</dbReference>
<dbReference type="InterPro" id="IPR008949">
    <property type="entry name" value="Isoprenoid_synthase_dom_sf"/>
</dbReference>
<comment type="similarity">
    <text evidence="3">Belongs to the FPP/GGPP synthase family.</text>
</comment>
<dbReference type="SFLD" id="SFLDS00005">
    <property type="entry name" value="Isoprenoid_Synthase_Type_I"/>
    <property type="match status" value="1"/>
</dbReference>
<dbReference type="GO" id="GO:0008299">
    <property type="term" value="P:isoprenoid biosynthetic process"/>
    <property type="evidence" value="ECO:0007669"/>
    <property type="project" value="InterPro"/>
</dbReference>
<dbReference type="Pfam" id="PF00348">
    <property type="entry name" value="polyprenyl_synt"/>
    <property type="match status" value="1"/>
</dbReference>
<dbReference type="GO" id="GO:0046872">
    <property type="term" value="F:metal ion binding"/>
    <property type="evidence" value="ECO:0007669"/>
    <property type="project" value="UniProtKB-KW"/>
</dbReference>
<dbReference type="PANTHER" id="PTHR12001:SF44">
    <property type="entry name" value="GERANYLGERANYL PYROPHOSPHATE SYNTHASE"/>
    <property type="match status" value="1"/>
</dbReference>
<sequence length="323" mass="35204">MKSVTQTLLDEALMTPVNDFVDGGGKRIRGALTQVAYEIAGGSGEIPTPISNAIEFLHAGSLVIDDIQDDSCSRRGNPTMHTQVGVPLAINAGNWMYFRALETLAAAPVECGVRLEMTTAMIKASRTCHEGQALDLAARVDQLQPNDFREVATEISKRKTGELVRLAMTLGGLAGGASRSLLAATDRFGIRIGVALQMRNDLDELAALAGSDQEFRDDDLRNARVTWPWTWLANIDASHAKQLSRSPIHSLDQSRSVAQTILARVASVGDAAIGELLDRELRLLGEHVLNLDSFYLLEKSLQPIRFGKNSTQQNQELRDACNR</sequence>
<dbReference type="PROSITE" id="PS00723">
    <property type="entry name" value="POLYPRENYL_SYNTHASE_1"/>
    <property type="match status" value="1"/>
</dbReference>
<dbReference type="RefSeq" id="WP_068265309.1">
    <property type="nucleotide sequence ID" value="NZ_LWSK01000083.1"/>
</dbReference>
<dbReference type="InterPro" id="IPR000092">
    <property type="entry name" value="Polyprenyl_synt"/>
</dbReference>
<evidence type="ECO:0000256" key="2">
    <source>
        <dbReference type="ARBA" id="ARBA00022842"/>
    </source>
</evidence>
<dbReference type="SUPFAM" id="SSF48576">
    <property type="entry name" value="Terpenoid synthases"/>
    <property type="match status" value="1"/>
</dbReference>
<dbReference type="InterPro" id="IPR033749">
    <property type="entry name" value="Polyprenyl_synt_CS"/>
</dbReference>
<protein>
    <submittedName>
        <fullName evidence="4">Farnesyl diphosphate synthase</fullName>
        <ecNumber evidence="4">2.5.1.10</ecNumber>
    </submittedName>
</protein>
<keyword evidence="2" id="KW-0460">Magnesium</keyword>
<dbReference type="GO" id="GO:0004337">
    <property type="term" value="F:(2E,6E)-farnesyl diphosphate synthase activity"/>
    <property type="evidence" value="ECO:0007669"/>
    <property type="project" value="UniProtKB-EC"/>
</dbReference>
<organism evidence="4 5">
    <name type="scientific">Rubripirellula obstinata</name>
    <dbReference type="NCBI Taxonomy" id="406547"/>
    <lineage>
        <taxon>Bacteria</taxon>
        <taxon>Pseudomonadati</taxon>
        <taxon>Planctomycetota</taxon>
        <taxon>Planctomycetia</taxon>
        <taxon>Pirellulales</taxon>
        <taxon>Pirellulaceae</taxon>
        <taxon>Rubripirellula</taxon>
    </lineage>
</organism>
<gene>
    <name evidence="4" type="ORF">LF1_12070</name>
</gene>
<proteinExistence type="inferred from homology"/>
<dbReference type="OrthoDB" id="9805316at2"/>
<dbReference type="PANTHER" id="PTHR12001">
    <property type="entry name" value="GERANYLGERANYL PYROPHOSPHATE SYNTHASE"/>
    <property type="match status" value="1"/>
</dbReference>
<evidence type="ECO:0000256" key="1">
    <source>
        <dbReference type="ARBA" id="ARBA00022723"/>
    </source>
</evidence>
<evidence type="ECO:0000313" key="5">
    <source>
        <dbReference type="Proteomes" id="UP000322699"/>
    </source>
</evidence>
<keyword evidence="5" id="KW-1185">Reference proteome</keyword>
<comment type="caution">
    <text evidence="4">The sequence shown here is derived from an EMBL/GenBank/DDBJ whole genome shotgun (WGS) entry which is preliminary data.</text>
</comment>
<evidence type="ECO:0000256" key="3">
    <source>
        <dbReference type="RuleBase" id="RU004466"/>
    </source>
</evidence>
<accession>A0A5B1CFJ4</accession>
<reference evidence="4 5" key="1">
    <citation type="submission" date="2019-08" db="EMBL/GenBank/DDBJ databases">
        <title>Deep-cultivation of Planctomycetes and their phenomic and genomic characterization uncovers novel biology.</title>
        <authorList>
            <person name="Wiegand S."/>
            <person name="Jogler M."/>
            <person name="Boedeker C."/>
            <person name="Pinto D."/>
            <person name="Vollmers J."/>
            <person name="Rivas-Marin E."/>
            <person name="Kohn T."/>
            <person name="Peeters S.H."/>
            <person name="Heuer A."/>
            <person name="Rast P."/>
            <person name="Oberbeckmann S."/>
            <person name="Bunk B."/>
            <person name="Jeske O."/>
            <person name="Meyerdierks A."/>
            <person name="Storesund J.E."/>
            <person name="Kallscheuer N."/>
            <person name="Luecker S."/>
            <person name="Lage O.M."/>
            <person name="Pohl T."/>
            <person name="Merkel B.J."/>
            <person name="Hornburger P."/>
            <person name="Mueller R.-W."/>
            <person name="Bruemmer F."/>
            <person name="Labrenz M."/>
            <person name="Spormann A.M."/>
            <person name="Op Den Camp H."/>
            <person name="Overmann J."/>
            <person name="Amann R."/>
            <person name="Jetten M.S.M."/>
            <person name="Mascher T."/>
            <person name="Medema M.H."/>
            <person name="Devos D.P."/>
            <person name="Kaster A.-K."/>
            <person name="Ovreas L."/>
            <person name="Rohde M."/>
            <person name="Galperin M.Y."/>
            <person name="Jogler C."/>
        </authorList>
    </citation>
    <scope>NUCLEOTIDE SEQUENCE [LARGE SCALE GENOMIC DNA]</scope>
    <source>
        <strain evidence="4 5">LF1</strain>
    </source>
</reference>
<dbReference type="EMBL" id="VRLW01000001">
    <property type="protein sequence ID" value="KAA1258685.1"/>
    <property type="molecule type" value="Genomic_DNA"/>
</dbReference>